<dbReference type="EC" id="2.8.3.12" evidence="1"/>
<dbReference type="GO" id="GO:0018730">
    <property type="term" value="F:glutaconate CoA-transferase activity"/>
    <property type="evidence" value="ECO:0007669"/>
    <property type="project" value="UniProtKB-EC"/>
</dbReference>
<keyword evidence="1" id="KW-0808">Transferase</keyword>
<dbReference type="Gene3D" id="3.40.1080.10">
    <property type="entry name" value="Glutaconate Coenzyme A-transferase"/>
    <property type="match status" value="1"/>
</dbReference>
<gene>
    <name evidence="1" type="ORF">ABIE13_002576</name>
</gene>
<protein>
    <submittedName>
        <fullName evidence="1">Glutaconate CoA-transferase subunit A</fullName>
        <ecNumber evidence="1">2.8.3.12</ecNumber>
    </submittedName>
</protein>
<reference evidence="1 2" key="1">
    <citation type="submission" date="2024-06" db="EMBL/GenBank/DDBJ databases">
        <title>Sorghum-associated microbial communities from plants grown in Nebraska, USA.</title>
        <authorList>
            <person name="Schachtman D."/>
        </authorList>
    </citation>
    <scope>NUCLEOTIDE SEQUENCE [LARGE SCALE GENOMIC DNA]</scope>
    <source>
        <strain evidence="1 2">2709</strain>
    </source>
</reference>
<keyword evidence="2" id="KW-1185">Reference proteome</keyword>
<proteinExistence type="predicted"/>
<comment type="caution">
    <text evidence="1">The sequence shown here is derived from an EMBL/GenBank/DDBJ whole genome shotgun (WGS) entry which is preliminary data.</text>
</comment>
<organism evidence="1 2">
    <name type="scientific">Ottowia thiooxydans</name>
    <dbReference type="NCBI Taxonomy" id="219182"/>
    <lineage>
        <taxon>Bacteria</taxon>
        <taxon>Pseudomonadati</taxon>
        <taxon>Pseudomonadota</taxon>
        <taxon>Betaproteobacteria</taxon>
        <taxon>Burkholderiales</taxon>
        <taxon>Comamonadaceae</taxon>
        <taxon>Ottowia</taxon>
    </lineage>
</organism>
<dbReference type="SUPFAM" id="SSF100950">
    <property type="entry name" value="NagB/RpiA/CoA transferase-like"/>
    <property type="match status" value="1"/>
</dbReference>
<dbReference type="PANTHER" id="PTHR43293:SF3">
    <property type="entry name" value="CHOLESTEROL RING-CLEAVING HYDROLASE IPDB SUBUNIT"/>
    <property type="match status" value="1"/>
</dbReference>
<name>A0ABV2Q8Y1_9BURK</name>
<dbReference type="RefSeq" id="WP_354443879.1">
    <property type="nucleotide sequence ID" value="NZ_JBEPSH010000005.1"/>
</dbReference>
<evidence type="ECO:0000313" key="2">
    <source>
        <dbReference type="Proteomes" id="UP001549320"/>
    </source>
</evidence>
<accession>A0ABV2Q8Y1</accession>
<dbReference type="EMBL" id="JBEPSH010000005">
    <property type="protein sequence ID" value="MET4577465.1"/>
    <property type="molecule type" value="Genomic_DNA"/>
</dbReference>
<dbReference type="Proteomes" id="UP001549320">
    <property type="component" value="Unassembled WGS sequence"/>
</dbReference>
<dbReference type="PANTHER" id="PTHR43293">
    <property type="entry name" value="ACETATE COA-TRANSFERASE YDIF"/>
    <property type="match status" value="1"/>
</dbReference>
<sequence length="304" mass="33176">MTQRTSIQASAADALAWLKDGATLAIGGSLFHNKPMRLIREIARRRTRGLTVVAITQASIDVDLLIAAGCVAEVRVPYLGFEYLGLASNFRRHAADGRLRVWDCDETQVIAGIEATAKNLPSGITKTGVGTDLLRTNPDLRAIDDPITGEPMVAVPAIRPDVSIIHASRGDRWGNLTYAGYPFSDVLIAEATRRCGGKVIASVDELVPPSLISADPFRTTIAHILVDAVVEAPWGAHPCSSHGSYQYDEAYIENYQVQARKGELEMDSWLNEHVRTQETHEAYLDRSITPSRLAALRKDIYAGS</sequence>
<evidence type="ECO:0000313" key="1">
    <source>
        <dbReference type="EMBL" id="MET4577465.1"/>
    </source>
</evidence>
<dbReference type="InterPro" id="IPR037171">
    <property type="entry name" value="NagB/RpiA_transferase-like"/>
</dbReference>
<dbReference type="Pfam" id="PF01144">
    <property type="entry name" value="CoA_trans"/>
    <property type="match status" value="1"/>
</dbReference>
<dbReference type="InterPro" id="IPR004165">
    <property type="entry name" value="CoA_trans_fam_I"/>
</dbReference>
<dbReference type="SMART" id="SM00882">
    <property type="entry name" value="CoA_trans"/>
    <property type="match status" value="1"/>
</dbReference>